<dbReference type="Proteomes" id="UP000294862">
    <property type="component" value="Unassembled WGS sequence"/>
</dbReference>
<proteinExistence type="predicted"/>
<accession>A0A4R2I3V9</accession>
<protein>
    <submittedName>
        <fullName evidence="2">Uncharacterized protein</fullName>
    </submittedName>
</protein>
<dbReference type="AlphaFoldDB" id="A0A4R2I3V9"/>
<dbReference type="OrthoDB" id="9815730at2"/>
<keyword evidence="3" id="KW-1185">Reference proteome</keyword>
<keyword evidence="1" id="KW-0732">Signal</keyword>
<comment type="caution">
    <text evidence="2">The sequence shown here is derived from an EMBL/GenBank/DDBJ whole genome shotgun (WGS) entry which is preliminary data.</text>
</comment>
<evidence type="ECO:0000256" key="1">
    <source>
        <dbReference type="SAM" id="SignalP"/>
    </source>
</evidence>
<name>A0A4R2I3V9_9GAMM</name>
<dbReference type="EMBL" id="SLWQ01000007">
    <property type="protein sequence ID" value="TCO38784.1"/>
    <property type="molecule type" value="Genomic_DNA"/>
</dbReference>
<dbReference type="SUPFAM" id="SSF63825">
    <property type="entry name" value="YWTD domain"/>
    <property type="match status" value="1"/>
</dbReference>
<feature type="chain" id="PRO_5020653985" evidence="1">
    <location>
        <begin position="22"/>
        <end position="775"/>
    </location>
</feature>
<dbReference type="RefSeq" id="WP_131998906.1">
    <property type="nucleotide sequence ID" value="NZ_SLWQ01000007.1"/>
</dbReference>
<dbReference type="InterPro" id="IPR015943">
    <property type="entry name" value="WD40/YVTN_repeat-like_dom_sf"/>
</dbReference>
<sequence length="775" mass="80450">MPARSANWLLLFTASGLAALAGVRSAAAVEAPSLQRVGVHAPASCSDGLCVEVGVALADPGQPDACSTQTSIVADVGDQLAWCYTLTNSTDHTLSWHTLSDSLHGDLFAQLHQDIAPGESWRYIKLEVAGSVVDGDVAASWTASSTRPDYAVDDGVAFAYVDASDGTLLDLAGGFSHARSALVQVPFPVDLFGTRSDMLCIGANGAIQPGSTPCAIPMTYAFPSTYVTSAIAPAWSGYADGVGSVHTKVLGSTPGQRRFVVEWKDLALDWPAMPGFTFEVVIDEAGGYLFQYLSMGSGTGDSGDAGGQAIAGLQADGTTAQAYSSFAPTLTPGKAVQWTLQSPADALTASASVHADVGAPRLVLPVAQLNAFAASGISVSQPIVIGNDGNRTLEWSAGEYPASSVAARPRRTVARTAFDASALQRHPERTAGRASRASTAGVLGGTGLPAYAVQLDTTTGAQDYIGFDLFAPDAGNAHVILPDIDLAGMNVAGGDFVDNDFSREWMLDYYYDELYTLDTGDGTKTLVGWPVPQQIQPGEQWWGAAWDPASGVLYAVTNSNNGWSGLYTIDRQSAVATFIGKIDTGTSTVIADIAIDQSGAMYGLDTLNDTLVAIDKASGEASVVGPLGVDAKFAQGIKFDRSTGILYWTSYDASGAAAVATIDPVTGTPTPLVPSGDERQLFALAIARAGGDCTQPLDAPWLSLSTASGTLAPGAPFGVYDVTFDATMLAPGDYEASICVFSNDPARRTQPVIVPVHFNVVPAADDELFADGFDG</sequence>
<evidence type="ECO:0000313" key="3">
    <source>
        <dbReference type="Proteomes" id="UP000294862"/>
    </source>
</evidence>
<organism evidence="2 3">
    <name type="scientific">Dokdonella fugitiva</name>
    <dbReference type="NCBI Taxonomy" id="328517"/>
    <lineage>
        <taxon>Bacteria</taxon>
        <taxon>Pseudomonadati</taxon>
        <taxon>Pseudomonadota</taxon>
        <taxon>Gammaproteobacteria</taxon>
        <taxon>Lysobacterales</taxon>
        <taxon>Rhodanobacteraceae</taxon>
        <taxon>Dokdonella</taxon>
    </lineage>
</organism>
<gene>
    <name evidence="2" type="ORF">EV148_10772</name>
</gene>
<evidence type="ECO:0000313" key="2">
    <source>
        <dbReference type="EMBL" id="TCO38784.1"/>
    </source>
</evidence>
<dbReference type="Gene3D" id="2.130.10.10">
    <property type="entry name" value="YVTN repeat-like/Quinoprotein amine dehydrogenase"/>
    <property type="match status" value="1"/>
</dbReference>
<feature type="signal peptide" evidence="1">
    <location>
        <begin position="1"/>
        <end position="21"/>
    </location>
</feature>
<reference evidence="2 3" key="1">
    <citation type="journal article" date="2015" name="Stand. Genomic Sci.">
        <title>Genomic Encyclopedia of Bacterial and Archaeal Type Strains, Phase III: the genomes of soil and plant-associated and newly described type strains.</title>
        <authorList>
            <person name="Whitman W.B."/>
            <person name="Woyke T."/>
            <person name="Klenk H.P."/>
            <person name="Zhou Y."/>
            <person name="Lilburn T.G."/>
            <person name="Beck B.J."/>
            <person name="De Vos P."/>
            <person name="Vandamme P."/>
            <person name="Eisen J.A."/>
            <person name="Garrity G."/>
            <person name="Hugenholtz P."/>
            <person name="Kyrpides N.C."/>
        </authorList>
    </citation>
    <scope>NUCLEOTIDE SEQUENCE [LARGE SCALE GENOMIC DNA]</scope>
    <source>
        <strain evidence="2 3">A3</strain>
    </source>
</reference>